<comment type="similarity">
    <text evidence="1 4">Belongs to the glycosyl hydrolase 5 (cellulase A) family.</text>
</comment>
<dbReference type="InterPro" id="IPR052066">
    <property type="entry name" value="Glycosphingolipid_Hydrolases"/>
</dbReference>
<feature type="signal peptide" evidence="5">
    <location>
        <begin position="1"/>
        <end position="46"/>
    </location>
</feature>
<organism evidence="8 9">
    <name type="scientific">Actinomadura logoneensis</name>
    <dbReference type="NCBI Taxonomy" id="2293572"/>
    <lineage>
        <taxon>Bacteria</taxon>
        <taxon>Bacillati</taxon>
        <taxon>Actinomycetota</taxon>
        <taxon>Actinomycetes</taxon>
        <taxon>Streptosporangiales</taxon>
        <taxon>Thermomonosporaceae</taxon>
        <taxon>Actinomadura</taxon>
    </lineage>
</organism>
<keyword evidence="3 4" id="KW-0326">Glycosidase</keyword>
<feature type="domain" description="Glycoside hydrolase family 5" evidence="6">
    <location>
        <begin position="59"/>
        <end position="409"/>
    </location>
</feature>
<dbReference type="Pfam" id="PF18564">
    <property type="entry name" value="Glyco_hydro_5_C"/>
    <property type="match status" value="1"/>
</dbReference>
<dbReference type="InterPro" id="IPR018087">
    <property type="entry name" value="Glyco_hydro_5_CS"/>
</dbReference>
<evidence type="ECO:0000313" key="9">
    <source>
        <dbReference type="Proteomes" id="UP000261811"/>
    </source>
</evidence>
<dbReference type="InterPro" id="IPR041036">
    <property type="entry name" value="GH5_C"/>
</dbReference>
<dbReference type="SUPFAM" id="SSF51445">
    <property type="entry name" value="(Trans)glycosidases"/>
    <property type="match status" value="1"/>
</dbReference>
<dbReference type="PROSITE" id="PS51257">
    <property type="entry name" value="PROKAR_LIPOPROTEIN"/>
    <property type="match status" value="1"/>
</dbReference>
<dbReference type="GO" id="GO:0000272">
    <property type="term" value="P:polysaccharide catabolic process"/>
    <property type="evidence" value="ECO:0007669"/>
    <property type="project" value="InterPro"/>
</dbReference>
<dbReference type="GO" id="GO:0004553">
    <property type="term" value="F:hydrolase activity, hydrolyzing O-glycosyl compounds"/>
    <property type="evidence" value="ECO:0007669"/>
    <property type="project" value="InterPro"/>
</dbReference>
<evidence type="ECO:0000256" key="4">
    <source>
        <dbReference type="RuleBase" id="RU361153"/>
    </source>
</evidence>
<dbReference type="Gene3D" id="2.60.40.1180">
    <property type="entry name" value="Golgi alpha-mannosidase II"/>
    <property type="match status" value="1"/>
</dbReference>
<evidence type="ECO:0000313" key="8">
    <source>
        <dbReference type="EMBL" id="RFU41517.1"/>
    </source>
</evidence>
<gene>
    <name evidence="8" type="ORF">DZF91_11360</name>
</gene>
<dbReference type="PANTHER" id="PTHR31308:SF3">
    <property type="entry name" value="ENDOGLYCOCERAMIDASE"/>
    <property type="match status" value="1"/>
</dbReference>
<dbReference type="GO" id="GO:1901136">
    <property type="term" value="P:carbohydrate derivative catabolic process"/>
    <property type="evidence" value="ECO:0007669"/>
    <property type="project" value="UniProtKB-ARBA"/>
</dbReference>
<dbReference type="EMBL" id="QURH01000205">
    <property type="protein sequence ID" value="RFU41517.1"/>
    <property type="molecule type" value="Genomic_DNA"/>
</dbReference>
<evidence type="ECO:0000259" key="6">
    <source>
        <dbReference type="Pfam" id="PF00150"/>
    </source>
</evidence>
<keyword evidence="9" id="KW-1185">Reference proteome</keyword>
<dbReference type="InterPro" id="IPR017853">
    <property type="entry name" value="GH"/>
</dbReference>
<evidence type="ECO:0000256" key="2">
    <source>
        <dbReference type="ARBA" id="ARBA00022801"/>
    </source>
</evidence>
<dbReference type="InterPro" id="IPR013780">
    <property type="entry name" value="Glyco_hydro_b"/>
</dbReference>
<dbReference type="PROSITE" id="PS00659">
    <property type="entry name" value="GLYCOSYL_HYDROL_F5"/>
    <property type="match status" value="1"/>
</dbReference>
<proteinExistence type="inferred from homology"/>
<dbReference type="Gene3D" id="3.20.20.80">
    <property type="entry name" value="Glycosidases"/>
    <property type="match status" value="1"/>
</dbReference>
<dbReference type="GO" id="GO:0016042">
    <property type="term" value="P:lipid catabolic process"/>
    <property type="evidence" value="ECO:0007669"/>
    <property type="project" value="UniProtKB-ARBA"/>
</dbReference>
<protein>
    <submittedName>
        <fullName evidence="8">Glycoside hydrolase family 5 protein</fullName>
    </submittedName>
</protein>
<comment type="caution">
    <text evidence="8">The sequence shown here is derived from an EMBL/GenBank/DDBJ whole genome shotgun (WGS) entry which is preliminary data.</text>
</comment>
<keyword evidence="5" id="KW-0732">Signal</keyword>
<evidence type="ECO:0000259" key="7">
    <source>
        <dbReference type="Pfam" id="PF18564"/>
    </source>
</evidence>
<evidence type="ECO:0000256" key="5">
    <source>
        <dbReference type="SAM" id="SignalP"/>
    </source>
</evidence>
<keyword evidence="2 4" id="KW-0378">Hydrolase</keyword>
<name>A0A372JNC3_9ACTN</name>
<reference evidence="8 9" key="1">
    <citation type="submission" date="2018-08" db="EMBL/GenBank/DDBJ databases">
        <title>Actinomadura jelena sp. nov., a novel Actinomycete isolated from soil in Chad.</title>
        <authorList>
            <person name="Shi L."/>
        </authorList>
    </citation>
    <scope>NUCLEOTIDE SEQUENCE [LARGE SCALE GENOMIC DNA]</scope>
    <source>
        <strain evidence="8 9">NEAU-G17</strain>
    </source>
</reference>
<sequence>MFGRSLAQRSLTVPRPVVTTAARRLALAALLVAACTTVLPTGTASADQGDGLRQITDGQGRTLVLRGLNTSSDAKGASGLPWIERRNVVAERQNLGSNVVRYVLQWKNIEPSPGRYDERHLDEIARRVAWYRQQGIHVVLDMHQDIYGPYACKGAGDGAPAWATITDGLPCTPQDPWVLTYLQPAVLRAYDHFWNNTGKHPELMQRYVAMWKHVAARFAKDPAVLGYDLMNEPFGGSKQFGSFEGPVLTPFYQRITNAIRQVDREKWVFVEPQALGVNEGFGTSLGQVRDPRVRAAAAKLLQQNAQRSGTGLTRLSDPSSRIVLAAHFYPGGVDIGGGYTGVMKALVQGEFVLWRQNMTAAAKRLNAPLWVGEIGGMDFSQPGAADFTRDWLSMADDLRVGWAYWSNDPSAKGSSETYAPLDREGTLTQVGKVMARPFPRAVAGVPTKISAGSGTFTVTWRSSRGVSGPTEIWLPATVFPGTPKVKATDRTHRWDPANRILSVWNDQGRTTHSITITRS</sequence>
<dbReference type="AlphaFoldDB" id="A0A372JNC3"/>
<feature type="chain" id="PRO_5016920425" evidence="5">
    <location>
        <begin position="47"/>
        <end position="519"/>
    </location>
</feature>
<dbReference type="PANTHER" id="PTHR31308">
    <property type="match status" value="1"/>
</dbReference>
<feature type="domain" description="Glycoside hydrolase family 5 C-terminal" evidence="7">
    <location>
        <begin position="436"/>
        <end position="516"/>
    </location>
</feature>
<accession>A0A372JNC3</accession>
<dbReference type="Proteomes" id="UP000261811">
    <property type="component" value="Unassembled WGS sequence"/>
</dbReference>
<dbReference type="InterPro" id="IPR001547">
    <property type="entry name" value="Glyco_hydro_5"/>
</dbReference>
<evidence type="ECO:0000256" key="3">
    <source>
        <dbReference type="ARBA" id="ARBA00023295"/>
    </source>
</evidence>
<dbReference type="Pfam" id="PF00150">
    <property type="entry name" value="Cellulase"/>
    <property type="match status" value="1"/>
</dbReference>
<evidence type="ECO:0000256" key="1">
    <source>
        <dbReference type="ARBA" id="ARBA00005641"/>
    </source>
</evidence>